<keyword evidence="2" id="KW-1133">Transmembrane helix</keyword>
<proteinExistence type="predicted"/>
<organism evidence="3 4">
    <name type="scientific">Acinetobacter radioresistens</name>
    <dbReference type="NCBI Taxonomy" id="40216"/>
    <lineage>
        <taxon>Bacteria</taxon>
        <taxon>Pseudomonadati</taxon>
        <taxon>Pseudomonadota</taxon>
        <taxon>Gammaproteobacteria</taxon>
        <taxon>Moraxellales</taxon>
        <taxon>Moraxellaceae</taxon>
        <taxon>Acinetobacter</taxon>
    </lineage>
</organism>
<gene>
    <name evidence="3" type="ORF">DIC32_06080</name>
</gene>
<reference evidence="3 4" key="1">
    <citation type="journal article" date="2018" name="Nat. Biotechnol.">
        <title>A standardized bacterial taxonomy based on genome phylogeny substantially revises the tree of life.</title>
        <authorList>
            <person name="Parks D.H."/>
            <person name="Chuvochina M."/>
            <person name="Waite D.W."/>
            <person name="Rinke C."/>
            <person name="Skarshewski A."/>
            <person name="Chaumeil P.A."/>
            <person name="Hugenholtz P."/>
        </authorList>
    </citation>
    <scope>NUCLEOTIDE SEQUENCE [LARGE SCALE GENOMIC DNA]</scope>
    <source>
        <strain evidence="3">UBA10045</strain>
    </source>
</reference>
<keyword evidence="2" id="KW-0472">Membrane</keyword>
<sequence length="110" mass="11396">MQHDFNKPPHTNGPQDTAKKNRLPIYILIAVGIFLAALVVYMIGDRDPDSSEAPPQHPNAEMEQASMNNTTPAVAGNTEATAVDNSTATATDTGGTAAAHDTGTGSAHGQ</sequence>
<keyword evidence="2" id="KW-0812">Transmembrane</keyword>
<feature type="compositionally biased region" description="Low complexity" evidence="1">
    <location>
        <begin position="86"/>
        <end position="110"/>
    </location>
</feature>
<feature type="region of interest" description="Disordered" evidence="1">
    <location>
        <begin position="1"/>
        <end position="20"/>
    </location>
</feature>
<feature type="region of interest" description="Disordered" evidence="1">
    <location>
        <begin position="45"/>
        <end position="110"/>
    </location>
</feature>
<feature type="compositionally biased region" description="Polar residues" evidence="1">
    <location>
        <begin position="65"/>
        <end position="85"/>
    </location>
</feature>
<name>A0A3D3FZZ9_ACIRA</name>
<dbReference type="EMBL" id="DPXL01000078">
    <property type="protein sequence ID" value="HCM31195.1"/>
    <property type="molecule type" value="Genomic_DNA"/>
</dbReference>
<dbReference type="AlphaFoldDB" id="A0A3D3FZZ9"/>
<accession>A0A3D3FZZ9</accession>
<evidence type="ECO:0000256" key="1">
    <source>
        <dbReference type="SAM" id="MobiDB-lite"/>
    </source>
</evidence>
<protein>
    <submittedName>
        <fullName evidence="3">Uncharacterized protein</fullName>
    </submittedName>
</protein>
<comment type="caution">
    <text evidence="3">The sequence shown here is derived from an EMBL/GenBank/DDBJ whole genome shotgun (WGS) entry which is preliminary data.</text>
</comment>
<evidence type="ECO:0000313" key="4">
    <source>
        <dbReference type="Proteomes" id="UP000262257"/>
    </source>
</evidence>
<dbReference type="Proteomes" id="UP000262257">
    <property type="component" value="Unassembled WGS sequence"/>
</dbReference>
<evidence type="ECO:0000313" key="3">
    <source>
        <dbReference type="EMBL" id="HCM31195.1"/>
    </source>
</evidence>
<evidence type="ECO:0000256" key="2">
    <source>
        <dbReference type="SAM" id="Phobius"/>
    </source>
</evidence>
<feature type="transmembrane region" description="Helical" evidence="2">
    <location>
        <begin position="23"/>
        <end position="43"/>
    </location>
</feature>
<dbReference type="RefSeq" id="WP_005406693.1">
    <property type="nucleotide sequence ID" value="NZ_BKVS01000004.1"/>
</dbReference>